<evidence type="ECO:0000313" key="5">
    <source>
        <dbReference type="Proteomes" id="UP000095743"/>
    </source>
</evidence>
<dbReference type="PIRSF" id="PIRSF005690">
    <property type="entry name" value="GerBA"/>
    <property type="match status" value="1"/>
</dbReference>
<evidence type="ECO:0000256" key="3">
    <source>
        <dbReference type="SAM" id="Phobius"/>
    </source>
</evidence>
<dbReference type="PANTHER" id="PTHR22550:SF5">
    <property type="entry name" value="LEUCINE ZIPPER PROTEIN 4"/>
    <property type="match status" value="1"/>
</dbReference>
<dbReference type="EMBL" id="CP017269">
    <property type="protein sequence ID" value="AOT71587.1"/>
    <property type="molecule type" value="Genomic_DNA"/>
</dbReference>
<dbReference type="GO" id="GO:0009847">
    <property type="term" value="P:spore germination"/>
    <property type="evidence" value="ECO:0007669"/>
    <property type="project" value="InterPro"/>
</dbReference>
<protein>
    <submittedName>
        <fullName evidence="4">Uncharacterized protein</fullName>
    </submittedName>
</protein>
<keyword evidence="2 3" id="KW-0472">Membrane</keyword>
<feature type="transmembrane region" description="Helical" evidence="3">
    <location>
        <begin position="442"/>
        <end position="465"/>
    </location>
</feature>
<dbReference type="InterPro" id="IPR004995">
    <property type="entry name" value="Spore_Ger"/>
</dbReference>
<proteinExistence type="inferred from homology"/>
<reference evidence="4 5" key="1">
    <citation type="submission" date="2016-09" db="EMBL/GenBank/DDBJ databases">
        <title>Genomic analysis reveals versatility of anaerobic energy metabolism of Geosporobacter ferrireducens IRF9 of phylum Firmicutes.</title>
        <authorList>
            <person name="Kim S.-J."/>
        </authorList>
    </citation>
    <scope>NUCLEOTIDE SEQUENCE [LARGE SCALE GENOMIC DNA]</scope>
    <source>
        <strain evidence="4 5">IRF9</strain>
    </source>
</reference>
<evidence type="ECO:0000256" key="1">
    <source>
        <dbReference type="ARBA" id="ARBA00005278"/>
    </source>
</evidence>
<name>A0A1D8GL04_9FIRM</name>
<comment type="similarity">
    <text evidence="1">Belongs to the GerABKA family.</text>
</comment>
<dbReference type="RefSeq" id="WP_069979583.1">
    <property type="nucleotide sequence ID" value="NZ_CP017269.1"/>
</dbReference>
<keyword evidence="3" id="KW-0812">Transmembrane</keyword>
<gene>
    <name evidence="4" type="ORF">Gferi_19855</name>
</gene>
<evidence type="ECO:0000256" key="2">
    <source>
        <dbReference type="ARBA" id="ARBA00023136"/>
    </source>
</evidence>
<accession>A0A1D8GL04</accession>
<dbReference type="STRING" id="1424294.Gferi_19855"/>
<dbReference type="InterPro" id="IPR050768">
    <property type="entry name" value="UPF0353/GerABKA_families"/>
</dbReference>
<sequence length="518" mass="58645">MKFLKRLLNSSKSYQKEINIVDRAEYNKQQLSKDININRSLLQKMFKDSDDIFFREIGIKDQEEIRHALLIYASNLVNVNIVNEDIIRPLLSCNLSSPDKYRQEDCFPMNIEEIVSVSKVDTVTDFKELVEAVLSGNTVLILEHYERGLSLSSQGRDTRNIEESNVESIVRGPRDSFIEDIETNIGLIRTRLKSTSLKAKKTIIGNESHTTVYICYMENIVNQQTLEEVVKKLNNIQIDGIFESGYIEQYLESSPYSPFPQMQITERPDKVCGNLLEGRIIILIDGSPQALILPISFFQLFQSPEDYYERILFGNFSRLLRFIGFIVATSLPSIYVALISFHHEMLPMDLVVDLSRTRAQVPFPPVVEALLMEITIELLREASARLPNTIGQTIGIVGAIVIGDAAISANLASPTMIIVVAITAIGSYVLPHYSTSYSLRLIRFPIILMAATFGAFGIIIAWTWIIIHLCSLESFGFPYLSPLAPLDAELKKDAILRGPVWRFGKRPNTANKKNQMRK</sequence>
<feature type="transmembrane region" description="Helical" evidence="3">
    <location>
        <begin position="319"/>
        <end position="341"/>
    </location>
</feature>
<feature type="transmembrane region" description="Helical" evidence="3">
    <location>
        <begin position="411"/>
        <end position="430"/>
    </location>
</feature>
<dbReference type="KEGG" id="gfe:Gferi_19855"/>
<dbReference type="GO" id="GO:0016020">
    <property type="term" value="C:membrane"/>
    <property type="evidence" value="ECO:0007669"/>
    <property type="project" value="InterPro"/>
</dbReference>
<organism evidence="4 5">
    <name type="scientific">Geosporobacter ferrireducens</name>
    <dbReference type="NCBI Taxonomy" id="1424294"/>
    <lineage>
        <taxon>Bacteria</taxon>
        <taxon>Bacillati</taxon>
        <taxon>Bacillota</taxon>
        <taxon>Clostridia</taxon>
        <taxon>Peptostreptococcales</taxon>
        <taxon>Thermotaleaceae</taxon>
        <taxon>Geosporobacter</taxon>
    </lineage>
</organism>
<dbReference type="PANTHER" id="PTHR22550">
    <property type="entry name" value="SPORE GERMINATION PROTEIN"/>
    <property type="match status" value="1"/>
</dbReference>
<dbReference type="Pfam" id="PF03323">
    <property type="entry name" value="GerA"/>
    <property type="match status" value="1"/>
</dbReference>
<evidence type="ECO:0000313" key="4">
    <source>
        <dbReference type="EMBL" id="AOT71587.1"/>
    </source>
</evidence>
<dbReference type="Proteomes" id="UP000095743">
    <property type="component" value="Chromosome"/>
</dbReference>
<keyword evidence="5" id="KW-1185">Reference proteome</keyword>
<keyword evidence="3" id="KW-1133">Transmembrane helix</keyword>
<dbReference type="AlphaFoldDB" id="A0A1D8GL04"/>